<keyword evidence="1" id="KW-0472">Membrane</keyword>
<protein>
    <submittedName>
        <fullName evidence="2">Bacitracin resistance protein</fullName>
    </submittedName>
</protein>
<dbReference type="Proteomes" id="UP000438182">
    <property type="component" value="Unassembled WGS sequence"/>
</dbReference>
<keyword evidence="3" id="KW-1185">Reference proteome</keyword>
<keyword evidence="1" id="KW-1133">Transmembrane helix</keyword>
<comment type="caution">
    <text evidence="2">The sequence shown here is derived from an EMBL/GenBank/DDBJ whole genome shotgun (WGS) entry which is preliminary data.</text>
</comment>
<evidence type="ECO:0000256" key="1">
    <source>
        <dbReference type="SAM" id="Phobius"/>
    </source>
</evidence>
<accession>A0A6I4P0M5</accession>
<dbReference type="EMBL" id="WSTA01000087">
    <property type="protein sequence ID" value="MWB99911.1"/>
    <property type="molecule type" value="Genomic_DNA"/>
</dbReference>
<gene>
    <name evidence="2" type="ORF">GB864_15295</name>
</gene>
<reference evidence="2 3" key="1">
    <citation type="submission" date="2019-12" db="EMBL/GenBank/DDBJ databases">
        <authorList>
            <person name="Kim Y.S."/>
        </authorList>
    </citation>
    <scope>NUCLEOTIDE SEQUENCE [LARGE SCALE GENOMIC DNA]</scope>
    <source>
        <strain evidence="2 3">MMS17-SY077</strain>
    </source>
</reference>
<evidence type="ECO:0000313" key="3">
    <source>
        <dbReference type="Proteomes" id="UP000438182"/>
    </source>
</evidence>
<feature type="transmembrane region" description="Helical" evidence="1">
    <location>
        <begin position="25"/>
        <end position="43"/>
    </location>
</feature>
<evidence type="ECO:0000313" key="2">
    <source>
        <dbReference type="EMBL" id="MWB99911.1"/>
    </source>
</evidence>
<feature type="transmembrane region" description="Helical" evidence="1">
    <location>
        <begin position="63"/>
        <end position="89"/>
    </location>
</feature>
<name>A0A6I4P0M5_9MICO</name>
<feature type="transmembrane region" description="Helical" evidence="1">
    <location>
        <begin position="96"/>
        <end position="118"/>
    </location>
</feature>
<dbReference type="AlphaFoldDB" id="A0A6I4P0M5"/>
<organism evidence="2 3">
    <name type="scientific">Agromyces seonyuensis</name>
    <dbReference type="NCBI Taxonomy" id="2662446"/>
    <lineage>
        <taxon>Bacteria</taxon>
        <taxon>Bacillati</taxon>
        <taxon>Actinomycetota</taxon>
        <taxon>Actinomycetes</taxon>
        <taxon>Micrococcales</taxon>
        <taxon>Microbacteriaceae</taxon>
        <taxon>Agromyces</taxon>
    </lineage>
</organism>
<keyword evidence="1" id="KW-0812">Transmembrane</keyword>
<proteinExistence type="predicted"/>
<sequence>MSDDRSTVEAPVADPVPAAPFRPTWLVLAISILFGLFFAWDAWEAVGNFLSITQYYVDGLGGTITVLGWFVYLGSILLPIVIFAAALWLTRRRSVWQLAVVMFAGLCLSAALWLDIIARANPVVLLNL</sequence>
<dbReference type="RefSeq" id="WP_160426567.1">
    <property type="nucleotide sequence ID" value="NZ_WSTA01000087.1"/>
</dbReference>